<gene>
    <name evidence="2" type="ORF">AS189_15775</name>
</gene>
<dbReference type="SMART" id="SM01012">
    <property type="entry name" value="ANTAR"/>
    <property type="match status" value="1"/>
</dbReference>
<reference evidence="3" key="1">
    <citation type="submission" date="2015-11" db="EMBL/GenBank/DDBJ databases">
        <authorList>
            <person name="Kumar R."/>
            <person name="Singh D."/>
            <person name="Swarnkar M.K."/>
            <person name="Singh A.K."/>
            <person name="Kumar S."/>
        </authorList>
    </citation>
    <scope>NUCLEOTIDE SEQUENCE [LARGE SCALE GENOMIC DNA]</scope>
    <source>
        <strain evidence="3">ERGS4:06</strain>
    </source>
</reference>
<evidence type="ECO:0000259" key="1">
    <source>
        <dbReference type="PROSITE" id="PS50921"/>
    </source>
</evidence>
<sequence>MLAVPFQLEQGDQAALNLYSKIPHKFTAEMKNLAQGYADEASQAFAIALRMARHQDTATDAVEAMKSRTTIDLAVGMIMGQNNCSQKRAVEILKAASSRRNIKLRQIAAALVAEKDLEAPTTHFEP</sequence>
<dbReference type="SUPFAM" id="SSF52172">
    <property type="entry name" value="CheY-like"/>
    <property type="match status" value="1"/>
</dbReference>
<dbReference type="GO" id="GO:0003723">
    <property type="term" value="F:RNA binding"/>
    <property type="evidence" value="ECO:0007669"/>
    <property type="project" value="InterPro"/>
</dbReference>
<evidence type="ECO:0000313" key="3">
    <source>
        <dbReference type="Proteomes" id="UP000059574"/>
    </source>
</evidence>
<dbReference type="InterPro" id="IPR011006">
    <property type="entry name" value="CheY-like_superfamily"/>
</dbReference>
<dbReference type="Pfam" id="PF03861">
    <property type="entry name" value="ANTAR"/>
    <property type="match status" value="1"/>
</dbReference>
<dbReference type="EMBL" id="CP013200">
    <property type="protein sequence ID" value="ALO67672.1"/>
    <property type="molecule type" value="Genomic_DNA"/>
</dbReference>
<reference evidence="2 3" key="2">
    <citation type="journal article" date="2016" name="J. Biotechnol.">
        <title>Complete genome sequence of Arthrobacter alpinus ERGS4:06, a yellow pigmented bacterium tolerant to cold and radiations isolated from Sikkim Himalaya.</title>
        <authorList>
            <person name="Kumar R."/>
            <person name="Singh D."/>
            <person name="Swarnkar M.K."/>
            <person name="Singh A.K."/>
            <person name="Kumar S."/>
        </authorList>
    </citation>
    <scope>NUCLEOTIDE SEQUENCE [LARGE SCALE GENOMIC DNA]</scope>
    <source>
        <strain evidence="2 3">ERGS4:06</strain>
    </source>
</reference>
<dbReference type="InterPro" id="IPR005561">
    <property type="entry name" value="ANTAR"/>
</dbReference>
<dbReference type="AlphaFoldDB" id="A0A0S2M2E1"/>
<evidence type="ECO:0000313" key="2">
    <source>
        <dbReference type="EMBL" id="ALO67672.1"/>
    </source>
</evidence>
<accession>A0A0S2M2E1</accession>
<dbReference type="InterPro" id="IPR036388">
    <property type="entry name" value="WH-like_DNA-bd_sf"/>
</dbReference>
<dbReference type="Gene3D" id="1.10.10.10">
    <property type="entry name" value="Winged helix-like DNA-binding domain superfamily/Winged helix DNA-binding domain"/>
    <property type="match status" value="1"/>
</dbReference>
<dbReference type="PROSITE" id="PS50921">
    <property type="entry name" value="ANTAR"/>
    <property type="match status" value="1"/>
</dbReference>
<name>A0A0S2M2E1_9MICC</name>
<proteinExistence type="predicted"/>
<organism evidence="2 3">
    <name type="scientific">Arthrobacter alpinus</name>
    <dbReference type="NCBI Taxonomy" id="656366"/>
    <lineage>
        <taxon>Bacteria</taxon>
        <taxon>Bacillati</taxon>
        <taxon>Actinomycetota</taxon>
        <taxon>Actinomycetes</taxon>
        <taxon>Micrococcales</taxon>
        <taxon>Micrococcaceae</taxon>
        <taxon>Arthrobacter</taxon>
    </lineage>
</organism>
<dbReference type="Proteomes" id="UP000059574">
    <property type="component" value="Chromosome"/>
</dbReference>
<feature type="domain" description="ANTAR" evidence="1">
    <location>
        <begin position="51"/>
        <end position="112"/>
    </location>
</feature>
<protein>
    <recommendedName>
        <fullName evidence="1">ANTAR domain-containing protein</fullName>
    </recommendedName>
</protein>